<gene>
    <name evidence="2" type="ORF">RND71_024449</name>
</gene>
<accession>A0AAE1V405</accession>
<keyword evidence="3" id="KW-1185">Reference proteome</keyword>
<sequence length="61" mass="6749">MENSVSDFKKPLFKGFNVFTEALDYARGVLGPNYYISPTLKHNPDQTPHYGSAGLNLTASK</sequence>
<dbReference type="Proteomes" id="UP001291623">
    <property type="component" value="Unassembled WGS sequence"/>
</dbReference>
<dbReference type="EMBL" id="JAVYJV010000013">
    <property type="protein sequence ID" value="KAK4355478.1"/>
    <property type="molecule type" value="Genomic_DNA"/>
</dbReference>
<evidence type="ECO:0000313" key="3">
    <source>
        <dbReference type="Proteomes" id="UP001291623"/>
    </source>
</evidence>
<comment type="caution">
    <text evidence="2">The sequence shown here is derived from an EMBL/GenBank/DDBJ whole genome shotgun (WGS) entry which is preliminary data.</text>
</comment>
<name>A0AAE1V405_9SOLA</name>
<evidence type="ECO:0000256" key="1">
    <source>
        <dbReference type="SAM" id="MobiDB-lite"/>
    </source>
</evidence>
<protein>
    <submittedName>
        <fullName evidence="2">Uncharacterized protein</fullName>
    </submittedName>
</protein>
<proteinExistence type="predicted"/>
<feature type="region of interest" description="Disordered" evidence="1">
    <location>
        <begin position="41"/>
        <end position="61"/>
    </location>
</feature>
<evidence type="ECO:0000313" key="2">
    <source>
        <dbReference type="EMBL" id="KAK4355478.1"/>
    </source>
</evidence>
<organism evidence="2 3">
    <name type="scientific">Anisodus tanguticus</name>
    <dbReference type="NCBI Taxonomy" id="243964"/>
    <lineage>
        <taxon>Eukaryota</taxon>
        <taxon>Viridiplantae</taxon>
        <taxon>Streptophyta</taxon>
        <taxon>Embryophyta</taxon>
        <taxon>Tracheophyta</taxon>
        <taxon>Spermatophyta</taxon>
        <taxon>Magnoliopsida</taxon>
        <taxon>eudicotyledons</taxon>
        <taxon>Gunneridae</taxon>
        <taxon>Pentapetalae</taxon>
        <taxon>asterids</taxon>
        <taxon>lamiids</taxon>
        <taxon>Solanales</taxon>
        <taxon>Solanaceae</taxon>
        <taxon>Solanoideae</taxon>
        <taxon>Hyoscyameae</taxon>
        <taxon>Anisodus</taxon>
    </lineage>
</organism>
<dbReference type="AlphaFoldDB" id="A0AAE1V405"/>
<reference evidence="2" key="1">
    <citation type="submission" date="2023-12" db="EMBL/GenBank/DDBJ databases">
        <title>Genome assembly of Anisodus tanguticus.</title>
        <authorList>
            <person name="Wang Y.-J."/>
        </authorList>
    </citation>
    <scope>NUCLEOTIDE SEQUENCE</scope>
    <source>
        <strain evidence="2">KB-2021</strain>
        <tissue evidence="2">Leaf</tissue>
    </source>
</reference>